<gene>
    <name evidence="1" type="ORF">E8E13_002508</name>
</gene>
<accession>A0A9P4TFH0</accession>
<sequence length="226" mass="25348">MNIFCGEHLSDDTTKETSILNEQTQSSQRRLERQIPIDIVLQSSHTSPYPHTSHTRTIGSSLPWLPLKAAAPKLIDHLTPCATSLVFPSSPALDAHLLVNFLALIISQHETGSAPALDLASLPPDPVSLIKLHIILELLGLERLAGGVLEWLWTAFAEGPVTLEHVVWILGSMGEERMGWGRREWVPRSRELYVQMMAWGVLNADWEGRLDEQLRVFLVREEGRRS</sequence>
<keyword evidence="2" id="KW-1185">Reference proteome</keyword>
<organism evidence="1 2">
    <name type="scientific">Curvularia kusanoi</name>
    <name type="common">Cochliobolus kusanoi</name>
    <dbReference type="NCBI Taxonomy" id="90978"/>
    <lineage>
        <taxon>Eukaryota</taxon>
        <taxon>Fungi</taxon>
        <taxon>Dikarya</taxon>
        <taxon>Ascomycota</taxon>
        <taxon>Pezizomycotina</taxon>
        <taxon>Dothideomycetes</taxon>
        <taxon>Pleosporomycetidae</taxon>
        <taxon>Pleosporales</taxon>
        <taxon>Pleosporineae</taxon>
        <taxon>Pleosporaceae</taxon>
        <taxon>Curvularia</taxon>
    </lineage>
</organism>
<dbReference type="EMBL" id="SWKU01000010">
    <property type="protein sequence ID" value="KAF3002912.1"/>
    <property type="molecule type" value="Genomic_DNA"/>
</dbReference>
<name>A0A9P4TFH0_CURKU</name>
<evidence type="ECO:0000313" key="1">
    <source>
        <dbReference type="EMBL" id="KAF3002912.1"/>
    </source>
</evidence>
<evidence type="ECO:0000313" key="2">
    <source>
        <dbReference type="Proteomes" id="UP000801428"/>
    </source>
</evidence>
<reference evidence="1" key="1">
    <citation type="submission" date="2019-04" db="EMBL/GenBank/DDBJ databases">
        <title>Sequencing of skin fungus with MAO and IRED activity.</title>
        <authorList>
            <person name="Marsaioli A.J."/>
            <person name="Bonatto J.M.C."/>
            <person name="Reis Junior O."/>
        </authorList>
    </citation>
    <scope>NUCLEOTIDE SEQUENCE</scope>
    <source>
        <strain evidence="1">30M1</strain>
    </source>
</reference>
<dbReference type="Proteomes" id="UP000801428">
    <property type="component" value="Unassembled WGS sequence"/>
</dbReference>
<proteinExistence type="predicted"/>
<dbReference type="AlphaFoldDB" id="A0A9P4TFH0"/>
<comment type="caution">
    <text evidence="1">The sequence shown here is derived from an EMBL/GenBank/DDBJ whole genome shotgun (WGS) entry which is preliminary data.</text>
</comment>
<dbReference type="OrthoDB" id="3797725at2759"/>
<protein>
    <submittedName>
        <fullName evidence="1">Uncharacterized protein</fullName>
    </submittedName>
</protein>